<keyword evidence="2" id="KW-1185">Reference proteome</keyword>
<proteinExistence type="predicted"/>
<protein>
    <submittedName>
        <fullName evidence="1">Uncharacterized protein</fullName>
    </submittedName>
</protein>
<reference evidence="1" key="1">
    <citation type="submission" date="2022-10" db="EMBL/GenBank/DDBJ databases">
        <title>Culturing micro-colonial fungi from biological soil crusts in the Mojave desert and describing Neophaeococcomyces mojavensis, and introducing the new genera and species Taxawa tesnikishii.</title>
        <authorList>
            <person name="Kurbessoian T."/>
            <person name="Stajich J.E."/>
        </authorList>
    </citation>
    <scope>NUCLEOTIDE SEQUENCE</scope>
    <source>
        <strain evidence="1">TK_41</strain>
    </source>
</reference>
<organism evidence="1 2">
    <name type="scientific">Cladophialophora chaetospira</name>
    <dbReference type="NCBI Taxonomy" id="386627"/>
    <lineage>
        <taxon>Eukaryota</taxon>
        <taxon>Fungi</taxon>
        <taxon>Dikarya</taxon>
        <taxon>Ascomycota</taxon>
        <taxon>Pezizomycotina</taxon>
        <taxon>Eurotiomycetes</taxon>
        <taxon>Chaetothyriomycetidae</taxon>
        <taxon>Chaetothyriales</taxon>
        <taxon>Herpotrichiellaceae</taxon>
        <taxon>Cladophialophora</taxon>
    </lineage>
</organism>
<comment type="caution">
    <text evidence="1">The sequence shown here is derived from an EMBL/GenBank/DDBJ whole genome shotgun (WGS) entry which is preliminary data.</text>
</comment>
<evidence type="ECO:0000313" key="2">
    <source>
        <dbReference type="Proteomes" id="UP001172673"/>
    </source>
</evidence>
<dbReference type="Proteomes" id="UP001172673">
    <property type="component" value="Unassembled WGS sequence"/>
</dbReference>
<gene>
    <name evidence="1" type="ORF">H2200_006972</name>
</gene>
<name>A0AA38X9E2_9EURO</name>
<dbReference type="AlphaFoldDB" id="A0AA38X9E2"/>
<sequence length="294" mass="33951">MAILDETKPFKTLQELAASKTIAELLKSGKPAEEFQSFDDHEQRLVFAQLIKDFAHLKHENDYYKRCKERTPYLDWQLRTKYHGRTRSADEISEISDASTESAQQAKWDAKEAEKETEEWKSKNGYCLKERFLEDWHYSSEAEREAGQDRRTFDRELMNNRFDVSTLCSHGAEGDLVVCEYPGRMQDTPACGHSYESHREFWYKISSQLLYYRVTTIFGMPPSDENDGYKVAWWAHLTYKDGKSRLDIGDWKGHASTNYYGNAEGRESALALLNFLTGLNCPHTYDGVLAGTSA</sequence>
<accession>A0AA38X9E2</accession>
<dbReference type="EMBL" id="JAPDRK010000009">
    <property type="protein sequence ID" value="KAJ9609200.1"/>
    <property type="molecule type" value="Genomic_DNA"/>
</dbReference>
<evidence type="ECO:0000313" key="1">
    <source>
        <dbReference type="EMBL" id="KAJ9609200.1"/>
    </source>
</evidence>